<evidence type="ECO:0000256" key="2">
    <source>
        <dbReference type="SAM" id="Phobius"/>
    </source>
</evidence>
<feature type="transmembrane region" description="Helical" evidence="2">
    <location>
        <begin position="197"/>
        <end position="221"/>
    </location>
</feature>
<feature type="transmembrane region" description="Helical" evidence="2">
    <location>
        <begin position="124"/>
        <end position="145"/>
    </location>
</feature>
<dbReference type="PANTHER" id="PTHR31494">
    <property type="entry name" value="THH1_TOM1_TOM3 DOMAIN-CONTAINING PROTEIN-RELATED-RELATED"/>
    <property type="match status" value="1"/>
</dbReference>
<keyword evidence="2" id="KW-0812">Transmembrane</keyword>
<accession>F4PWC7</accession>
<dbReference type="Proteomes" id="UP000007797">
    <property type="component" value="Unassembled WGS sequence"/>
</dbReference>
<keyword evidence="2" id="KW-1133">Transmembrane helix</keyword>
<organism evidence="3 4">
    <name type="scientific">Cavenderia fasciculata</name>
    <name type="common">Slime mold</name>
    <name type="synonym">Dictyostelium fasciculatum</name>
    <dbReference type="NCBI Taxonomy" id="261658"/>
    <lineage>
        <taxon>Eukaryota</taxon>
        <taxon>Amoebozoa</taxon>
        <taxon>Evosea</taxon>
        <taxon>Eumycetozoa</taxon>
        <taxon>Dictyostelia</taxon>
        <taxon>Acytosteliales</taxon>
        <taxon>Cavenderiaceae</taxon>
        <taxon>Cavenderia</taxon>
    </lineage>
</organism>
<feature type="transmembrane region" description="Helical" evidence="2">
    <location>
        <begin position="20"/>
        <end position="41"/>
    </location>
</feature>
<reference evidence="4" key="1">
    <citation type="journal article" date="2011" name="Genome Res.">
        <title>Phylogeny-wide analysis of social amoeba genomes highlights ancient origins for complex intercellular communication.</title>
        <authorList>
            <person name="Heidel A.J."/>
            <person name="Lawal H.M."/>
            <person name="Felder M."/>
            <person name="Schilde C."/>
            <person name="Helps N.R."/>
            <person name="Tunggal B."/>
            <person name="Rivero F."/>
            <person name="John U."/>
            <person name="Schleicher M."/>
            <person name="Eichinger L."/>
            <person name="Platzer M."/>
            <person name="Noegel A.A."/>
            <person name="Schaap P."/>
            <person name="Gloeckner G."/>
        </authorList>
    </citation>
    <scope>NUCLEOTIDE SEQUENCE [LARGE SCALE GENOMIC DNA]</scope>
    <source>
        <strain evidence="4">SH3</strain>
    </source>
</reference>
<dbReference type="EMBL" id="GL883013">
    <property type="protein sequence ID" value="EGG20291.1"/>
    <property type="molecule type" value="Genomic_DNA"/>
</dbReference>
<evidence type="ECO:0000313" key="4">
    <source>
        <dbReference type="Proteomes" id="UP000007797"/>
    </source>
</evidence>
<protein>
    <recommendedName>
        <fullName evidence="5">THH1/TOM1/TOM3 domain-containing protein</fullName>
    </recommendedName>
</protein>
<feature type="region of interest" description="Disordered" evidence="1">
    <location>
        <begin position="277"/>
        <end position="321"/>
    </location>
</feature>
<evidence type="ECO:0008006" key="5">
    <source>
        <dbReference type="Google" id="ProtNLM"/>
    </source>
</evidence>
<dbReference type="AlphaFoldDB" id="F4PWC7"/>
<proteinExistence type="predicted"/>
<dbReference type="GeneID" id="14872003"/>
<dbReference type="PANTHER" id="PTHR31494:SF3">
    <property type="entry name" value="THH1_TOM1_TOM3 DOMAIN-CONTAINING PROTEIN"/>
    <property type="match status" value="1"/>
</dbReference>
<feature type="compositionally biased region" description="Low complexity" evidence="1">
    <location>
        <begin position="277"/>
        <end position="301"/>
    </location>
</feature>
<dbReference type="KEGG" id="dfa:DFA_07414"/>
<feature type="transmembrane region" description="Helical" evidence="2">
    <location>
        <begin position="61"/>
        <end position="80"/>
    </location>
</feature>
<gene>
    <name evidence="3" type="ORF">DFA_07414</name>
</gene>
<evidence type="ECO:0000313" key="3">
    <source>
        <dbReference type="EMBL" id="EGG20291.1"/>
    </source>
</evidence>
<keyword evidence="4" id="KW-1185">Reference proteome</keyword>
<dbReference type="STRING" id="1054147.F4PWC7"/>
<dbReference type="RefSeq" id="XP_004367274.1">
    <property type="nucleotide sequence ID" value="XM_004367217.1"/>
</dbReference>
<name>F4PWC7_CACFS</name>
<keyword evidence="2" id="KW-0472">Membrane</keyword>
<feature type="transmembrane region" description="Helical" evidence="2">
    <location>
        <begin position="92"/>
        <end position="112"/>
    </location>
</feature>
<feature type="transmembrane region" description="Helical" evidence="2">
    <location>
        <begin position="151"/>
        <end position="176"/>
    </location>
</feature>
<evidence type="ECO:0000256" key="1">
    <source>
        <dbReference type="SAM" id="MobiDB-lite"/>
    </source>
</evidence>
<sequence length="388" mass="44161">MAMRTYYSFTGDETYDTLVIGYIAIRIIWCIGIIVTCLTQLGYEIKYQARQNLINPRSMTLLGLTCFAIFRIFYSAFLLETNDDTTGSICDYLGMWSLFFEMWCWAFIGTYFKPMYHRRVWKVTWSIIGLYIVYEVTYSILATYAKDWAPTFFTAGFLFLLVLLGVVCFCGSFFLHRQIQHKKNLLTGKVANLIGRIKVFSVLIICILVLNLSRDLLFYVILQVKLTDPLTHFSNMLTMLFECSTATIMMVAVAECPINYITFESISPSLISGKYGSSDSSSSSRENTTSSLSDKAGSSSSPLKQWHKKPREPNTQQSQIKLGRLINSNSNTNIINQSIQDDHHSLDITTSFDISTSSNFFPNNDILVKEENEESNNNNNNNNSCLDV</sequence>
<dbReference type="OrthoDB" id="10607365at2759"/>